<dbReference type="PANTHER" id="PTHR24421:SF10">
    <property type="entry name" value="NITRATE_NITRITE SENSOR PROTEIN NARQ"/>
    <property type="match status" value="1"/>
</dbReference>
<feature type="transmembrane region" description="Helical" evidence="10">
    <location>
        <begin position="174"/>
        <end position="202"/>
    </location>
</feature>
<evidence type="ECO:0000256" key="5">
    <source>
        <dbReference type="ARBA" id="ARBA00022741"/>
    </source>
</evidence>
<organism evidence="12 13">
    <name type="scientific">Bifidobacterium longum subsp. infantis</name>
    <dbReference type="NCBI Taxonomy" id="1682"/>
    <lineage>
        <taxon>Bacteria</taxon>
        <taxon>Bacillati</taxon>
        <taxon>Actinomycetota</taxon>
        <taxon>Actinomycetes</taxon>
        <taxon>Bifidobacteriales</taxon>
        <taxon>Bifidobacteriaceae</taxon>
        <taxon>Bifidobacterium</taxon>
    </lineage>
</organism>
<dbReference type="GO" id="GO:0016020">
    <property type="term" value="C:membrane"/>
    <property type="evidence" value="ECO:0007669"/>
    <property type="project" value="InterPro"/>
</dbReference>
<dbReference type="InterPro" id="IPR011712">
    <property type="entry name" value="Sig_transdc_His_kin_sub3_dim/P"/>
</dbReference>
<evidence type="ECO:0000256" key="1">
    <source>
        <dbReference type="ARBA" id="ARBA00000085"/>
    </source>
</evidence>
<gene>
    <name evidence="12" type="ORF">RY67_1219</name>
</gene>
<evidence type="ECO:0000256" key="8">
    <source>
        <dbReference type="ARBA" id="ARBA00023012"/>
    </source>
</evidence>
<evidence type="ECO:0000256" key="3">
    <source>
        <dbReference type="ARBA" id="ARBA00022553"/>
    </source>
</evidence>
<keyword evidence="10" id="KW-0472">Membrane</keyword>
<evidence type="ECO:0000256" key="7">
    <source>
        <dbReference type="ARBA" id="ARBA00022840"/>
    </source>
</evidence>
<sequence length="485" mass="53273">MDLSSGDAKYEFSGRHGKPESAIMKSCIIGEAAKKANVQDTEDHFTAQAGLEQSPDSSRALSITFGDRLSAWAHQLRGEKLLRFIATTLCILGTLGILFRDYAQSRATVGTDYSLIRFLDEGSGIWYFLLLFLLGAVSVMVRAKSPLMLLTLELVELFLGASFGIGLHSYTQVAFLVVIYLCIRLPLYGQAMCDLGMIIIIMSQYSYPSYLQPHYLLLLYAIAAVGIISSLLSIARNRHAANRRLSEAQWRAAVLAEEKNKTERRLRMANELHDSVGHGLTSIIALSQGGEDCARTGNDANPQLAGAFAEISSIAKESLGNTRRILKVFNEEEANTPINRVGPEPVNQDDVLRLRDWDDIRPVLEHIRSTGIIVIFTETGSRVDDPRRSDLCFAITREALTNALRHGSGLTRVAVAWDHLENGGTSISIRNNGHTYGRQRNEVARKNNARGGTGLSRLAQRIAKVGGTLSYGPSESGWTVKALIP</sequence>
<accession>A0A0M4MEH7</accession>
<dbReference type="RefSeq" id="WP_235625902.1">
    <property type="nucleotide sequence ID" value="NZ_CP010411.1"/>
</dbReference>
<dbReference type="GO" id="GO:0046983">
    <property type="term" value="F:protein dimerization activity"/>
    <property type="evidence" value="ECO:0007669"/>
    <property type="project" value="InterPro"/>
</dbReference>
<keyword evidence="10" id="KW-1133">Transmembrane helix</keyword>
<dbReference type="Gene3D" id="1.20.5.1930">
    <property type="match status" value="1"/>
</dbReference>
<dbReference type="Proteomes" id="UP000067206">
    <property type="component" value="Chromosome"/>
</dbReference>
<dbReference type="PATRIC" id="fig|1682.24.peg.1185"/>
<name>A0A0M4MEH7_BIFLI</name>
<dbReference type="EMBL" id="CP010411">
    <property type="protein sequence ID" value="ALE09249.1"/>
    <property type="molecule type" value="Genomic_DNA"/>
</dbReference>
<dbReference type="InterPro" id="IPR036890">
    <property type="entry name" value="HATPase_C_sf"/>
</dbReference>
<dbReference type="PANTHER" id="PTHR24421">
    <property type="entry name" value="NITRATE/NITRITE SENSOR PROTEIN NARX-RELATED"/>
    <property type="match status" value="1"/>
</dbReference>
<keyword evidence="10" id="KW-0812">Transmembrane</keyword>
<keyword evidence="8" id="KW-0902">Two-component regulatory system</keyword>
<proteinExistence type="predicted"/>
<feature type="transmembrane region" description="Helical" evidence="10">
    <location>
        <begin position="81"/>
        <end position="103"/>
    </location>
</feature>
<evidence type="ECO:0000256" key="2">
    <source>
        <dbReference type="ARBA" id="ARBA00012438"/>
    </source>
</evidence>
<keyword evidence="3" id="KW-0597">Phosphoprotein</keyword>
<dbReference type="Gene3D" id="3.30.565.10">
    <property type="entry name" value="Histidine kinase-like ATPase, C-terminal domain"/>
    <property type="match status" value="1"/>
</dbReference>
<keyword evidence="4" id="KW-0808">Transferase</keyword>
<evidence type="ECO:0000256" key="10">
    <source>
        <dbReference type="SAM" id="Phobius"/>
    </source>
</evidence>
<dbReference type="InterPro" id="IPR050482">
    <property type="entry name" value="Sensor_HK_TwoCompSys"/>
</dbReference>
<protein>
    <recommendedName>
        <fullName evidence="2">histidine kinase</fullName>
        <ecNumber evidence="2">2.7.13.3</ecNumber>
    </recommendedName>
</protein>
<keyword evidence="6 12" id="KW-0418">Kinase</keyword>
<feature type="coiled-coil region" evidence="9">
    <location>
        <begin position="245"/>
        <end position="272"/>
    </location>
</feature>
<keyword evidence="5" id="KW-0547">Nucleotide-binding</keyword>
<dbReference type="CDD" id="cd16917">
    <property type="entry name" value="HATPase_UhpB-NarQ-NarX-like"/>
    <property type="match status" value="1"/>
</dbReference>
<dbReference type="EC" id="2.7.13.3" evidence="2"/>
<feature type="transmembrane region" description="Helical" evidence="10">
    <location>
        <begin position="214"/>
        <end position="235"/>
    </location>
</feature>
<evidence type="ECO:0000313" key="13">
    <source>
        <dbReference type="Proteomes" id="UP000067206"/>
    </source>
</evidence>
<evidence type="ECO:0000256" key="9">
    <source>
        <dbReference type="SAM" id="Coils"/>
    </source>
</evidence>
<evidence type="ECO:0000259" key="11">
    <source>
        <dbReference type="Pfam" id="PF07730"/>
    </source>
</evidence>
<evidence type="ECO:0000256" key="4">
    <source>
        <dbReference type="ARBA" id="ARBA00022679"/>
    </source>
</evidence>
<evidence type="ECO:0000256" key="6">
    <source>
        <dbReference type="ARBA" id="ARBA00022777"/>
    </source>
</evidence>
<keyword evidence="9" id="KW-0175">Coiled coil</keyword>
<comment type="catalytic activity">
    <reaction evidence="1">
        <text>ATP + protein L-histidine = ADP + protein N-phospho-L-histidine.</text>
        <dbReference type="EC" id="2.7.13.3"/>
    </reaction>
</comment>
<dbReference type="GO" id="GO:0000155">
    <property type="term" value="F:phosphorelay sensor kinase activity"/>
    <property type="evidence" value="ECO:0007669"/>
    <property type="project" value="InterPro"/>
</dbReference>
<dbReference type="SUPFAM" id="SSF55874">
    <property type="entry name" value="ATPase domain of HSP90 chaperone/DNA topoisomerase II/histidine kinase"/>
    <property type="match status" value="1"/>
</dbReference>
<dbReference type="GO" id="GO:0005524">
    <property type="term" value="F:ATP binding"/>
    <property type="evidence" value="ECO:0007669"/>
    <property type="project" value="UniProtKB-KW"/>
</dbReference>
<feature type="transmembrane region" description="Helical" evidence="10">
    <location>
        <begin position="124"/>
        <end position="141"/>
    </location>
</feature>
<dbReference type="AlphaFoldDB" id="A0A0M4MEH7"/>
<keyword evidence="7" id="KW-0067">ATP-binding</keyword>
<feature type="domain" description="Signal transduction histidine kinase subgroup 3 dimerisation and phosphoacceptor" evidence="11">
    <location>
        <begin position="265"/>
        <end position="332"/>
    </location>
</feature>
<dbReference type="Pfam" id="PF07730">
    <property type="entry name" value="HisKA_3"/>
    <property type="match status" value="1"/>
</dbReference>
<reference evidence="12 13" key="1">
    <citation type="submission" date="2014-12" db="EMBL/GenBank/DDBJ databases">
        <title>Complete genome sequence of Bifidobacterium longum subsp. infantis BT1.</title>
        <authorList>
            <person name="Kim J.F."/>
            <person name="Kwak M.-J."/>
        </authorList>
    </citation>
    <scope>NUCLEOTIDE SEQUENCE [LARGE SCALE GENOMIC DNA]</scope>
    <source>
        <strain evidence="12 13">BT1</strain>
    </source>
</reference>
<evidence type="ECO:0000313" key="12">
    <source>
        <dbReference type="EMBL" id="ALE09249.1"/>
    </source>
</evidence>